<dbReference type="AlphaFoldDB" id="A0A821XV51"/>
<dbReference type="Gene3D" id="1.10.238.10">
    <property type="entry name" value="EF-hand"/>
    <property type="match status" value="2"/>
</dbReference>
<keyword evidence="5" id="KW-1185">Reference proteome</keyword>
<dbReference type="Pfam" id="PF13499">
    <property type="entry name" value="EF-hand_7"/>
    <property type="match status" value="2"/>
</dbReference>
<accession>A0A821XV51</accession>
<dbReference type="SMART" id="SM00054">
    <property type="entry name" value="EFh"/>
    <property type="match status" value="4"/>
</dbReference>
<dbReference type="PANTHER" id="PTHR23048:SF59">
    <property type="entry name" value="EF-HAND SUPERFAMILY PROTEIN"/>
    <property type="match status" value="1"/>
</dbReference>
<dbReference type="PROSITE" id="PS50222">
    <property type="entry name" value="EF_HAND_2"/>
    <property type="match status" value="4"/>
</dbReference>
<dbReference type="CDD" id="cd00051">
    <property type="entry name" value="EFh"/>
    <property type="match status" value="2"/>
</dbReference>
<dbReference type="InterPro" id="IPR002048">
    <property type="entry name" value="EF_hand_dom"/>
</dbReference>
<dbReference type="InterPro" id="IPR011992">
    <property type="entry name" value="EF-hand-dom_pair"/>
</dbReference>
<feature type="domain" description="EF-hand" evidence="3">
    <location>
        <begin position="53"/>
        <end position="88"/>
    </location>
</feature>
<organism evidence="4 5">
    <name type="scientific">Pieris macdunnoughi</name>
    <dbReference type="NCBI Taxonomy" id="345717"/>
    <lineage>
        <taxon>Eukaryota</taxon>
        <taxon>Metazoa</taxon>
        <taxon>Ecdysozoa</taxon>
        <taxon>Arthropoda</taxon>
        <taxon>Hexapoda</taxon>
        <taxon>Insecta</taxon>
        <taxon>Pterygota</taxon>
        <taxon>Neoptera</taxon>
        <taxon>Endopterygota</taxon>
        <taxon>Lepidoptera</taxon>
        <taxon>Glossata</taxon>
        <taxon>Ditrysia</taxon>
        <taxon>Papilionoidea</taxon>
        <taxon>Pieridae</taxon>
        <taxon>Pierinae</taxon>
        <taxon>Pieris</taxon>
    </lineage>
</organism>
<evidence type="ECO:0000313" key="4">
    <source>
        <dbReference type="EMBL" id="CAF4947925.1"/>
    </source>
</evidence>
<evidence type="ECO:0000256" key="1">
    <source>
        <dbReference type="ARBA" id="ARBA00022737"/>
    </source>
</evidence>
<comment type="caution">
    <text evidence="4">The sequence shown here is derived from an EMBL/GenBank/DDBJ whole genome shotgun (WGS) entry which is preliminary data.</text>
</comment>
<dbReference type="InterPro" id="IPR050230">
    <property type="entry name" value="CALM/Myosin/TropC-like"/>
</dbReference>
<dbReference type="OrthoDB" id="343296at2759"/>
<dbReference type="GO" id="GO:0016460">
    <property type="term" value="C:myosin II complex"/>
    <property type="evidence" value="ECO:0007669"/>
    <property type="project" value="TreeGrafter"/>
</dbReference>
<sequence>MNTEVILEDPEVDTEAATEEKEIPICARLVFTKEQTESLKNFDVKAKLELTEYQKNDLHEAFNLLDYNGEGKIKAEDFRVAIKALGYEPTKEELQKMINGVDKGLTGKLSFENFETAIMRKIMSLDSDGDIMKSFRLFDMDDCGFISFENLKQVTKILGIYLSDQEIEEMIDDADKDFDGFISVQEFMRMIKNSVDIVTP</sequence>
<feature type="domain" description="EF-hand" evidence="3">
    <location>
        <begin position="126"/>
        <end position="161"/>
    </location>
</feature>
<dbReference type="EMBL" id="CAJOBZ010000070">
    <property type="protein sequence ID" value="CAF4947925.1"/>
    <property type="molecule type" value="Genomic_DNA"/>
</dbReference>
<dbReference type="SUPFAM" id="SSF47473">
    <property type="entry name" value="EF-hand"/>
    <property type="match status" value="1"/>
</dbReference>
<dbReference type="Proteomes" id="UP000663880">
    <property type="component" value="Unassembled WGS sequence"/>
</dbReference>
<evidence type="ECO:0000313" key="5">
    <source>
        <dbReference type="Proteomes" id="UP000663880"/>
    </source>
</evidence>
<keyword evidence="2" id="KW-0106">Calcium</keyword>
<reference evidence="4" key="1">
    <citation type="submission" date="2021-02" db="EMBL/GenBank/DDBJ databases">
        <authorList>
            <person name="Steward A R."/>
        </authorList>
    </citation>
    <scope>NUCLEOTIDE SEQUENCE</scope>
</reference>
<keyword evidence="1" id="KW-0677">Repeat</keyword>
<dbReference type="GO" id="GO:0005509">
    <property type="term" value="F:calcium ion binding"/>
    <property type="evidence" value="ECO:0007669"/>
    <property type="project" value="InterPro"/>
</dbReference>
<feature type="domain" description="EF-hand" evidence="3">
    <location>
        <begin position="89"/>
        <end position="124"/>
    </location>
</feature>
<gene>
    <name evidence="4" type="ORF">PMACD_LOCUS15377</name>
</gene>
<evidence type="ECO:0000259" key="3">
    <source>
        <dbReference type="PROSITE" id="PS50222"/>
    </source>
</evidence>
<dbReference type="PANTHER" id="PTHR23048">
    <property type="entry name" value="MYOSIN LIGHT CHAIN 1, 3"/>
    <property type="match status" value="1"/>
</dbReference>
<protein>
    <recommendedName>
        <fullName evidence="3">EF-hand domain-containing protein</fullName>
    </recommendedName>
</protein>
<feature type="domain" description="EF-hand" evidence="3">
    <location>
        <begin position="162"/>
        <end position="197"/>
    </location>
</feature>
<proteinExistence type="predicted"/>
<name>A0A821XV51_9NEOP</name>
<evidence type="ECO:0000256" key="2">
    <source>
        <dbReference type="ARBA" id="ARBA00022837"/>
    </source>
</evidence>
<dbReference type="FunFam" id="1.10.238.10:FF:000001">
    <property type="entry name" value="Calmodulin 1"/>
    <property type="match status" value="1"/>
</dbReference>